<dbReference type="EMBL" id="CAKLPZ010000004">
    <property type="protein sequence ID" value="CAH1002027.1"/>
    <property type="molecule type" value="Genomic_DNA"/>
</dbReference>
<evidence type="ECO:0000259" key="1">
    <source>
        <dbReference type="Pfam" id="PF12969"/>
    </source>
</evidence>
<keyword evidence="3" id="KW-1185">Reference proteome</keyword>
<dbReference type="Gene3D" id="2.60.120.1130">
    <property type="match status" value="1"/>
</dbReference>
<gene>
    <name evidence="2" type="ORF">LEM8419_02942</name>
</gene>
<protein>
    <recommendedName>
        <fullName evidence="1">DUF3857 domain-containing protein</fullName>
    </recommendedName>
</protein>
<dbReference type="InterPro" id="IPR038765">
    <property type="entry name" value="Papain-like_cys_pep_sf"/>
</dbReference>
<organism evidence="2 3">
    <name type="scientific">Neolewinella maritima</name>
    <dbReference type="NCBI Taxonomy" id="1383882"/>
    <lineage>
        <taxon>Bacteria</taxon>
        <taxon>Pseudomonadati</taxon>
        <taxon>Bacteroidota</taxon>
        <taxon>Saprospiria</taxon>
        <taxon>Saprospirales</taxon>
        <taxon>Lewinellaceae</taxon>
        <taxon>Neolewinella</taxon>
    </lineage>
</organism>
<sequence length="637" mass="72315">MRYLFLLVFIWAGAQVQSQKLEPTSLAIPDSLRTGSSVVLEYTTDYRIQDHSSATVAYRKVITLLDSDHEYGNTLYEFYDADSKITSFAAASYDALGNQIDRARSGDIADRRFTSQSTFYENTRYKQVAVACPSYPCTVVFEVEEQLNDFALVAGFNHWKPQKRDQSLLRASLTVSVPLDNDVLYRAGDLSEPVISSDGKSRTYAWTTGPRAAQLDESCAPSSATTLPYLRLALADFEIDGYRGSFRSWKEYGNFMQTIMQGRDALPPRLAQEVQEVVAGARTEWEKVDRLYRFMQQRMRYVSIQLGLGGWQPFSADYVEQNRFGDCKALSNYMGAMLASVDIPSYPVLISWDESDNYPVVDDYVTPAFNHMVLYVPSQDTYLECTSNNAPTGYLGEDKQDRNVLWITPEGGELHRTPAQLPAENGHTRTIDVTLTDTGKTALDIRATFYGGAQEWFRQLNEQLSGTKDQIELLHRRDLLPDVSGSAYSLKVDPDAPRATVHYRTEVADYVRKLGSRMFVPINSYYGINRVPEADDDRQLPIHLTETRMMVDTVQLHFPPTMEIESGLFTEPLHYTHAAGVYDARMEATEDGARWIRTLKLLPVDLPREAYAEFRQFFLDVAKADNTQVVLRERRTK</sequence>
<dbReference type="InterPro" id="IPR024618">
    <property type="entry name" value="DUF3857"/>
</dbReference>
<accession>A0ABN8FAQ3</accession>
<name>A0ABN8FAQ3_9BACT</name>
<evidence type="ECO:0000313" key="2">
    <source>
        <dbReference type="EMBL" id="CAH1002027.1"/>
    </source>
</evidence>
<comment type="caution">
    <text evidence="2">The sequence shown here is derived from an EMBL/GenBank/DDBJ whole genome shotgun (WGS) entry which is preliminary data.</text>
</comment>
<dbReference type="SUPFAM" id="SSF54001">
    <property type="entry name" value="Cysteine proteinases"/>
    <property type="match status" value="1"/>
</dbReference>
<reference evidence="2" key="1">
    <citation type="submission" date="2021-12" db="EMBL/GenBank/DDBJ databases">
        <authorList>
            <person name="Rodrigo-Torres L."/>
            <person name="Arahal R. D."/>
            <person name="Lucena T."/>
        </authorList>
    </citation>
    <scope>NUCLEOTIDE SEQUENCE</scope>
    <source>
        <strain evidence="2">CECT 8419</strain>
    </source>
</reference>
<dbReference type="Gene3D" id="3.10.620.30">
    <property type="match status" value="1"/>
</dbReference>
<evidence type="ECO:0000313" key="3">
    <source>
        <dbReference type="Proteomes" id="UP000837803"/>
    </source>
</evidence>
<dbReference type="Proteomes" id="UP000837803">
    <property type="component" value="Unassembled WGS sequence"/>
</dbReference>
<feature type="domain" description="DUF3857" evidence="1">
    <location>
        <begin position="53"/>
        <end position="207"/>
    </location>
</feature>
<proteinExistence type="predicted"/>
<dbReference type="RefSeq" id="WP_238751887.1">
    <property type="nucleotide sequence ID" value="NZ_CAKLPZ010000004.1"/>
</dbReference>
<dbReference type="Pfam" id="PF12969">
    <property type="entry name" value="DUF3857"/>
    <property type="match status" value="1"/>
</dbReference>
<dbReference type="Gene3D" id="2.60.40.3140">
    <property type="match status" value="1"/>
</dbReference>